<comment type="caution">
    <text evidence="1">The sequence shown here is derived from an EMBL/GenBank/DDBJ whole genome shotgun (WGS) entry which is preliminary data.</text>
</comment>
<gene>
    <name evidence="1" type="ORF">NQ176_g2207</name>
</gene>
<evidence type="ECO:0000313" key="2">
    <source>
        <dbReference type="Proteomes" id="UP001143910"/>
    </source>
</evidence>
<protein>
    <submittedName>
        <fullName evidence="1">Uncharacterized protein</fullName>
    </submittedName>
</protein>
<evidence type="ECO:0000313" key="1">
    <source>
        <dbReference type="EMBL" id="KAJ2981149.1"/>
    </source>
</evidence>
<dbReference type="EMBL" id="JANJQO010000149">
    <property type="protein sequence ID" value="KAJ2981149.1"/>
    <property type="molecule type" value="Genomic_DNA"/>
</dbReference>
<reference evidence="1" key="1">
    <citation type="submission" date="2022-08" db="EMBL/GenBank/DDBJ databases">
        <title>Genome Sequence of Lecanicillium fungicola.</title>
        <authorList>
            <person name="Buettner E."/>
        </authorList>
    </citation>
    <scope>NUCLEOTIDE SEQUENCE</scope>
    <source>
        <strain evidence="1">Babe33</strain>
    </source>
</reference>
<accession>A0ACC1NPZ3</accession>
<keyword evidence="2" id="KW-1185">Reference proteome</keyword>
<sequence length="438" mass="48809">MPQFQVVIVGAGIAGLATAISLQRKGHNVTVLERHASCQAVGGTVGLGANASRVLIEYGMEEIMTQKNDQSPTFYRRYNTGDIIGKREAQDSHRVYGYPHWAITRYRLQEALATVAIQNGVNILFNTLVEKVDIDNAQLHLGNGQIMKADLIIGADGVRSVVRHEVLGHDVNSKTGISGYTINIPRSTIASDPELAEFLTQQNFWLGPSQVGIGYNATDLNDTFIVCLLAEDSSGEEGEWLKRGDLNLMKDRYGYFDPRFRKLLLLVHPEDCWLWRLSSMPSLRTWSSDNGRVVSVGDAAHAILPYTGIGAGLCIEDSACLAECLERAQTIHDLPRVMKSFEKIRKPRAEYLIKMGLGLAEINHAPDGPIQQARDERFKNMPIGTTSLDIWDGKHIDDPPNVPAGHPLMYAYSVGYNVIAHRWKEKRLQLCYDEKQLR</sequence>
<organism evidence="1 2">
    <name type="scientific">Zarea fungicola</name>
    <dbReference type="NCBI Taxonomy" id="93591"/>
    <lineage>
        <taxon>Eukaryota</taxon>
        <taxon>Fungi</taxon>
        <taxon>Dikarya</taxon>
        <taxon>Ascomycota</taxon>
        <taxon>Pezizomycotina</taxon>
        <taxon>Sordariomycetes</taxon>
        <taxon>Hypocreomycetidae</taxon>
        <taxon>Hypocreales</taxon>
        <taxon>Cordycipitaceae</taxon>
        <taxon>Zarea</taxon>
    </lineage>
</organism>
<proteinExistence type="predicted"/>
<name>A0ACC1NPZ3_9HYPO</name>
<dbReference type="Proteomes" id="UP001143910">
    <property type="component" value="Unassembled WGS sequence"/>
</dbReference>